<evidence type="ECO:0008006" key="3">
    <source>
        <dbReference type="Google" id="ProtNLM"/>
    </source>
</evidence>
<evidence type="ECO:0000256" key="1">
    <source>
        <dbReference type="SAM" id="SignalP"/>
    </source>
</evidence>
<protein>
    <recommendedName>
        <fullName evidence="3">Ricin B lectin domain-containing protein</fullName>
    </recommendedName>
</protein>
<feature type="signal peptide" evidence="1">
    <location>
        <begin position="1"/>
        <end position="21"/>
    </location>
</feature>
<proteinExistence type="predicted"/>
<evidence type="ECO:0000313" key="2">
    <source>
        <dbReference type="EMBL" id="TBU23812.1"/>
    </source>
</evidence>
<reference evidence="2" key="1">
    <citation type="submission" date="2019-01" db="EMBL/GenBank/DDBJ databases">
        <title>Draft genome sequences of three monokaryotic isolates of the white-rot basidiomycete fungus Dichomitus squalens.</title>
        <authorList>
            <consortium name="DOE Joint Genome Institute"/>
            <person name="Lopez S.C."/>
            <person name="Andreopoulos B."/>
            <person name="Pangilinan J."/>
            <person name="Lipzen A."/>
            <person name="Riley R."/>
            <person name="Ahrendt S."/>
            <person name="Ng V."/>
            <person name="Barry K."/>
            <person name="Daum C."/>
            <person name="Grigoriev I.V."/>
            <person name="Hilden K.S."/>
            <person name="Makela M.R."/>
            <person name="de Vries R.P."/>
        </authorList>
    </citation>
    <scope>NUCLEOTIDE SEQUENCE [LARGE SCALE GENOMIC DNA]</scope>
    <source>
        <strain evidence="2">OM18370.1</strain>
    </source>
</reference>
<organism evidence="2">
    <name type="scientific">Dichomitus squalens</name>
    <dbReference type="NCBI Taxonomy" id="114155"/>
    <lineage>
        <taxon>Eukaryota</taxon>
        <taxon>Fungi</taxon>
        <taxon>Dikarya</taxon>
        <taxon>Basidiomycota</taxon>
        <taxon>Agaricomycotina</taxon>
        <taxon>Agaricomycetes</taxon>
        <taxon>Polyporales</taxon>
        <taxon>Polyporaceae</taxon>
        <taxon>Dichomitus</taxon>
    </lineage>
</organism>
<dbReference type="EMBL" id="ML143494">
    <property type="protein sequence ID" value="TBU23812.1"/>
    <property type="molecule type" value="Genomic_DNA"/>
</dbReference>
<keyword evidence="1" id="KW-0732">Signal</keyword>
<feature type="chain" id="PRO_5020484498" description="Ricin B lectin domain-containing protein" evidence="1">
    <location>
        <begin position="22"/>
        <end position="149"/>
    </location>
</feature>
<dbReference type="AlphaFoldDB" id="A0A4Q9MCU8"/>
<gene>
    <name evidence="2" type="ORF">BD311DRAFT_868547</name>
</gene>
<sequence>MRSSFVGTVAFALAIAPLTVALDVDLGTTVHFMMNARFGKLASGIPNLTLSTPIEALAGATLVLANPGDGSDFWRLAGVESGDALCVAARATESDPGLPYTPVTLEKCTDYYDPSQAWDSYPGMDIISNDQGIASLPPMTIRLWATRYV</sequence>
<name>A0A4Q9MCU8_9APHY</name>
<accession>A0A4Q9MCU8</accession>
<dbReference type="Proteomes" id="UP000292957">
    <property type="component" value="Unassembled WGS sequence"/>
</dbReference>